<protein>
    <submittedName>
        <fullName evidence="1">Uncharacterized protein</fullName>
    </submittedName>
</protein>
<evidence type="ECO:0000313" key="1">
    <source>
        <dbReference type="EMBL" id="CDS01557.1"/>
    </source>
</evidence>
<sequence>MEQRVDVIKGRRKLFDALLTNMLSQKLDPKLLRPNTIKWQDGMVQDMVVASKALHLLDGI</sequence>
<dbReference type="Proteomes" id="UP000242770">
    <property type="component" value="Unassembled WGS sequence"/>
</dbReference>
<accession>A0A0F7S3K3</accession>
<evidence type="ECO:0000313" key="2">
    <source>
        <dbReference type="Proteomes" id="UP000242770"/>
    </source>
</evidence>
<gene>
    <name evidence="1" type="primary">SSCI69240.1</name>
</gene>
<organism evidence="1 2">
    <name type="scientific">Sporisorium scitamineum</name>
    <dbReference type="NCBI Taxonomy" id="49012"/>
    <lineage>
        <taxon>Eukaryota</taxon>
        <taxon>Fungi</taxon>
        <taxon>Dikarya</taxon>
        <taxon>Basidiomycota</taxon>
        <taxon>Ustilaginomycotina</taxon>
        <taxon>Ustilaginomycetes</taxon>
        <taxon>Ustilaginales</taxon>
        <taxon>Ustilaginaceae</taxon>
        <taxon>Sporisorium</taxon>
    </lineage>
</organism>
<reference evidence="2" key="1">
    <citation type="submission" date="2014-06" db="EMBL/GenBank/DDBJ databases">
        <authorList>
            <person name="Berkman P.J."/>
        </authorList>
    </citation>
    <scope>NUCLEOTIDE SEQUENCE [LARGE SCALE GENOMIC DNA]</scope>
</reference>
<keyword evidence="2" id="KW-1185">Reference proteome</keyword>
<dbReference type="EMBL" id="CCFA01004133">
    <property type="protein sequence ID" value="CDS01557.1"/>
    <property type="molecule type" value="Genomic_DNA"/>
</dbReference>
<proteinExistence type="predicted"/>
<dbReference type="AlphaFoldDB" id="A0A0F7S3K3"/>
<name>A0A0F7S3K3_9BASI</name>